<protein>
    <submittedName>
        <fullName evidence="2">Uncharacterized protein</fullName>
    </submittedName>
</protein>
<name>K9W5Q4_9CYAN</name>
<evidence type="ECO:0000313" key="3">
    <source>
        <dbReference type="Proteomes" id="UP000010472"/>
    </source>
</evidence>
<geneLocation type="plasmid" evidence="2 3">
    <name>pCRI9333.05</name>
</geneLocation>
<dbReference type="HOGENOM" id="CLU_136148_0_0_3"/>
<dbReference type="Proteomes" id="UP000010472">
    <property type="component" value="Plasmid pCRI9333.05"/>
</dbReference>
<accession>K9W5Q4</accession>
<dbReference type="KEGG" id="cep:Cri9333_4912"/>
<reference evidence="2 3" key="1">
    <citation type="submission" date="2012-06" db="EMBL/GenBank/DDBJ databases">
        <title>Finished plasmid 5 of genome of Crinalium epipsammum PCC 9333.</title>
        <authorList>
            <consortium name="US DOE Joint Genome Institute"/>
            <person name="Gugger M."/>
            <person name="Coursin T."/>
            <person name="Rippka R."/>
            <person name="Tandeau De Marsac N."/>
            <person name="Huntemann M."/>
            <person name="Wei C.-L."/>
            <person name="Han J."/>
            <person name="Detter J.C."/>
            <person name="Han C."/>
            <person name="Tapia R."/>
            <person name="Davenport K."/>
            <person name="Daligault H."/>
            <person name="Erkkila T."/>
            <person name="Gu W."/>
            <person name="Munk A.C.C."/>
            <person name="Teshima H."/>
            <person name="Xu Y."/>
            <person name="Chain P."/>
            <person name="Chen A."/>
            <person name="Krypides N."/>
            <person name="Mavromatis K."/>
            <person name="Markowitz V."/>
            <person name="Szeto E."/>
            <person name="Ivanova N."/>
            <person name="Mikhailova N."/>
            <person name="Ovchinnikova G."/>
            <person name="Pagani I."/>
            <person name="Pati A."/>
            <person name="Goodwin L."/>
            <person name="Peters L."/>
            <person name="Pitluck S."/>
            <person name="Woyke T."/>
            <person name="Kerfeld C."/>
        </authorList>
    </citation>
    <scope>NUCLEOTIDE SEQUENCE [LARGE SCALE GENOMIC DNA]</scope>
    <source>
        <strain evidence="2 3">PCC 9333</strain>
        <plasmid evidence="3">Plasmid pCRI9333.05</plasmid>
    </source>
</reference>
<keyword evidence="3" id="KW-1185">Reference proteome</keyword>
<evidence type="ECO:0000313" key="2">
    <source>
        <dbReference type="EMBL" id="AFZ15673.1"/>
    </source>
</evidence>
<organism evidence="2 3">
    <name type="scientific">Crinalium epipsammum PCC 9333</name>
    <dbReference type="NCBI Taxonomy" id="1173022"/>
    <lineage>
        <taxon>Bacteria</taxon>
        <taxon>Bacillati</taxon>
        <taxon>Cyanobacteriota</taxon>
        <taxon>Cyanophyceae</taxon>
        <taxon>Gomontiellales</taxon>
        <taxon>Gomontiellaceae</taxon>
        <taxon>Crinalium</taxon>
    </lineage>
</organism>
<gene>
    <name evidence="2" type="ORF">Cri9333_4912</name>
</gene>
<sequence length="163" mass="18566">MSSERLRQVERNLTRLRQQLAGKEDTLTTIAPEERVRIKQQIADLKAEMQPFEEEYWKILGDESATITISEPAPEIVVAEIVEQAGQLQTSQQYSDEVLEWSQKIYAEVSKPGTPAAAKLKAALSLMPPFVNLSYEAELDTENFLRTHFPTFTKWSKVLAKKL</sequence>
<evidence type="ECO:0000256" key="1">
    <source>
        <dbReference type="SAM" id="Coils"/>
    </source>
</evidence>
<proteinExistence type="predicted"/>
<dbReference type="AlphaFoldDB" id="K9W5Q4"/>
<dbReference type="EMBL" id="CP003625">
    <property type="protein sequence ID" value="AFZ15673.1"/>
    <property type="molecule type" value="Genomic_DNA"/>
</dbReference>
<keyword evidence="2" id="KW-0614">Plasmid</keyword>
<feature type="coiled-coil region" evidence="1">
    <location>
        <begin position="6"/>
        <end position="55"/>
    </location>
</feature>
<keyword evidence="1" id="KW-0175">Coiled coil</keyword>
<dbReference type="PATRIC" id="fig|1173022.3.peg.5304"/>